<evidence type="ECO:0000259" key="5">
    <source>
        <dbReference type="PROSITE" id="PS50931"/>
    </source>
</evidence>
<evidence type="ECO:0000256" key="4">
    <source>
        <dbReference type="ARBA" id="ARBA00023163"/>
    </source>
</evidence>
<dbReference type="STRING" id="1122213.GCA_000423365_00964"/>
<dbReference type="KEGG" id="mmyr:MXMO3_03271"/>
<dbReference type="EMBL" id="CP021330">
    <property type="protein sequence ID" value="AVX05777.1"/>
    <property type="molecule type" value="Genomic_DNA"/>
</dbReference>
<dbReference type="InterPro" id="IPR000847">
    <property type="entry name" value="LysR_HTH_N"/>
</dbReference>
<dbReference type="SUPFAM" id="SSF53850">
    <property type="entry name" value="Periplasmic binding protein-like II"/>
    <property type="match status" value="1"/>
</dbReference>
<evidence type="ECO:0000256" key="3">
    <source>
        <dbReference type="ARBA" id="ARBA00023125"/>
    </source>
</evidence>
<name>A0A2R4MIB9_9HYPH</name>
<evidence type="ECO:0000256" key="1">
    <source>
        <dbReference type="ARBA" id="ARBA00009437"/>
    </source>
</evidence>
<organism evidence="6 7">
    <name type="scientific">Maritalea myrionectae</name>
    <dbReference type="NCBI Taxonomy" id="454601"/>
    <lineage>
        <taxon>Bacteria</taxon>
        <taxon>Pseudomonadati</taxon>
        <taxon>Pseudomonadota</taxon>
        <taxon>Alphaproteobacteria</taxon>
        <taxon>Hyphomicrobiales</taxon>
        <taxon>Devosiaceae</taxon>
        <taxon>Maritalea</taxon>
    </lineage>
</organism>
<evidence type="ECO:0000313" key="7">
    <source>
        <dbReference type="Proteomes" id="UP000258927"/>
    </source>
</evidence>
<dbReference type="Pfam" id="PF03466">
    <property type="entry name" value="LysR_substrate"/>
    <property type="match status" value="1"/>
</dbReference>
<dbReference type="GO" id="GO:0003700">
    <property type="term" value="F:DNA-binding transcription factor activity"/>
    <property type="evidence" value="ECO:0007669"/>
    <property type="project" value="InterPro"/>
</dbReference>
<dbReference type="PROSITE" id="PS50931">
    <property type="entry name" value="HTH_LYSR"/>
    <property type="match status" value="1"/>
</dbReference>
<dbReference type="CDD" id="cd05466">
    <property type="entry name" value="PBP2_LTTR_substrate"/>
    <property type="match status" value="1"/>
</dbReference>
<sequence>MLRFLHQCGETLIMRHLQTFKYVRAIVEAGSIRGAAETLAISPSALNRNIQALELDLGISVFDRLSRGVALSVEGELFYRFALEQLTSYDRMNSQIEAVKGLHIGKVTIGVSADIHTGFLVPLITEFKQEFPQVELSIQLVSQSDLEDQLVNGNIDFALFYQPQLSRNIKINFSKQVDICLMVPNGAKLGQDRTARLHHLEGLNLVTPPAHTELMAKFEGACERQDIEPTLYLSCPDQTQYLQQTPIALIGLAILPNPNQIGVVPVGYKILKLHENDVGSGYINVVIERKRHLSFAASKFHERLTYNLDQ</sequence>
<keyword evidence="3" id="KW-0238">DNA-binding</keyword>
<dbReference type="Gene3D" id="3.40.190.290">
    <property type="match status" value="1"/>
</dbReference>
<proteinExistence type="inferred from homology"/>
<dbReference type="Pfam" id="PF00126">
    <property type="entry name" value="HTH_1"/>
    <property type="match status" value="1"/>
</dbReference>
<dbReference type="SUPFAM" id="SSF46785">
    <property type="entry name" value="Winged helix' DNA-binding domain"/>
    <property type="match status" value="1"/>
</dbReference>
<evidence type="ECO:0000313" key="6">
    <source>
        <dbReference type="EMBL" id="AVX05777.1"/>
    </source>
</evidence>
<dbReference type="Gene3D" id="1.10.10.10">
    <property type="entry name" value="Winged helix-like DNA-binding domain superfamily/Winged helix DNA-binding domain"/>
    <property type="match status" value="1"/>
</dbReference>
<dbReference type="GO" id="GO:0003677">
    <property type="term" value="F:DNA binding"/>
    <property type="evidence" value="ECO:0007669"/>
    <property type="project" value="UniProtKB-KW"/>
</dbReference>
<dbReference type="InterPro" id="IPR005119">
    <property type="entry name" value="LysR_subst-bd"/>
</dbReference>
<dbReference type="GO" id="GO:0005829">
    <property type="term" value="C:cytosol"/>
    <property type="evidence" value="ECO:0007669"/>
    <property type="project" value="TreeGrafter"/>
</dbReference>
<dbReference type="PANTHER" id="PTHR30419:SF8">
    <property type="entry name" value="NITROGEN ASSIMILATION TRANSCRIPTIONAL ACTIVATOR-RELATED"/>
    <property type="match status" value="1"/>
</dbReference>
<keyword evidence="4" id="KW-0804">Transcription</keyword>
<dbReference type="AlphaFoldDB" id="A0A2R4MIB9"/>
<keyword evidence="7" id="KW-1185">Reference proteome</keyword>
<protein>
    <submittedName>
        <fullName evidence="6">Putative RuBisCO transcriptional regulator</fullName>
    </submittedName>
</protein>
<gene>
    <name evidence="6" type="ORF">MXMO3_03271</name>
</gene>
<dbReference type="InterPro" id="IPR036388">
    <property type="entry name" value="WH-like_DNA-bd_sf"/>
</dbReference>
<feature type="domain" description="HTH lysR-type" evidence="5">
    <location>
        <begin position="12"/>
        <end position="72"/>
    </location>
</feature>
<comment type="similarity">
    <text evidence="1">Belongs to the LysR transcriptional regulatory family.</text>
</comment>
<dbReference type="InterPro" id="IPR036390">
    <property type="entry name" value="WH_DNA-bd_sf"/>
</dbReference>
<dbReference type="Proteomes" id="UP000258927">
    <property type="component" value="Chromosome"/>
</dbReference>
<keyword evidence="2" id="KW-0805">Transcription regulation</keyword>
<reference evidence="6 7" key="1">
    <citation type="submission" date="2017-05" db="EMBL/GenBank/DDBJ databases">
        <title>Genome Analysis of Maritalea myrionectae HL2708#5.</title>
        <authorList>
            <consortium name="Cotde Inc.-PKNU"/>
            <person name="Jang D."/>
            <person name="Oh H.-M."/>
        </authorList>
    </citation>
    <scope>NUCLEOTIDE SEQUENCE [LARGE SCALE GENOMIC DNA]</scope>
    <source>
        <strain evidence="6 7">HL2708#5</strain>
    </source>
</reference>
<dbReference type="PANTHER" id="PTHR30419">
    <property type="entry name" value="HTH-TYPE TRANSCRIPTIONAL REGULATOR YBHD"/>
    <property type="match status" value="1"/>
</dbReference>
<dbReference type="InterPro" id="IPR050950">
    <property type="entry name" value="HTH-type_LysR_regulators"/>
</dbReference>
<evidence type="ECO:0000256" key="2">
    <source>
        <dbReference type="ARBA" id="ARBA00023015"/>
    </source>
</evidence>
<accession>A0A2R4MIB9</accession>